<evidence type="ECO:0000313" key="2">
    <source>
        <dbReference type="Proteomes" id="UP000001176"/>
    </source>
</evidence>
<dbReference type="PANTHER" id="PTHR30121:SF6">
    <property type="entry name" value="SLR6007 PROTEIN"/>
    <property type="match status" value="1"/>
</dbReference>
<proteinExistence type="predicted"/>
<dbReference type="AlphaFoldDB" id="A9HT13"/>
<dbReference type="SUPFAM" id="SSF52540">
    <property type="entry name" value="P-loop containing nucleoside triphosphate hydrolases"/>
    <property type="match status" value="1"/>
</dbReference>
<dbReference type="InterPro" id="IPR051162">
    <property type="entry name" value="T4SS_component"/>
</dbReference>
<keyword evidence="2" id="KW-1185">Reference proteome</keyword>
<keyword evidence="1" id="KW-0614">Plasmid</keyword>
<gene>
    <name evidence="1" type="ordered locus">GDI3886</name>
</gene>
<sequence length="848" mass="94698">MSVSTVLAGDLCPLICPVGNAILDANGSLIMALELPGIDPDSLLPEDLTRLSVIAASIYSTVPTNMTIQQYYVHAQNCGVSLRDRPNSPVNTQLSRARQDALNERGLAQSRLVHVLVYEDPEASKGGLITSLLRQGPFALFDSDAREQVKQRFSALGQMLLREREISKRLRELERACEDARKKWEMAMGSARRMPLDQLWTFAKFLGTMNTRYLRFGQYLTTPEDDLDAVLMDGDVSTVSYHGAEMLMLHGLVPNYAVSMGLVKTPENPIGMWTRQKDHSPIAQEGNYIININFSPLSAIRRYLLFQNARNSLDRQRVDVRQLFKGQPTTEAERQATETYEIKEAQKQLERASSLDERFGTISGQVVIFGDNPDAVIEDAERMTTAMEATQARLVWEKTGLPNAFKSLQIGGYRNSDRTTVGTESRFGAVSLYAAPAIGTPEVEDLGGEEAQYIFETEDGNPFYYSSYAGGKAFTFAVGPTGSGKTFFKNTITSHFLKYGGFVRSLDVDAGSEPLAHAFGKDGGIIRLGEDDASGEPRGIDPFVSFRGVGDTAFTSHIIDLCRLLLDVNDNEETRVLTGREQQTLDEAIIATLEISNPNLRTFRHMLAHLPEELGYKFARWMTNGVYDGIFNARQDGMGDSSKRIGVINLHKFKETPKIIKPVLLDLFYRVTTLFEDPAMRMIPKQLDVDEAHLPLSVPGFAERITTKARTWRKHMAGITMWSQGAREYATLPDWDVLRGAATQFIFMADPRMDESAYQQAFKITPGVIDMIRKLTPREEAVIVQPDLGVAKKVKLRVEPEQYVINTSHPREASERDLLMREYGPAEGLRAAVERYKAGKLGKEERVA</sequence>
<dbReference type="EMBL" id="AM889287">
    <property type="protein sequence ID" value="CAP57850.1"/>
    <property type="molecule type" value="Genomic_DNA"/>
</dbReference>
<dbReference type="KEGG" id="gdi:GDI3886"/>
<reference evidence="2" key="1">
    <citation type="journal article" date="2009" name="BMC Genomics">
        <title>Complete genome sequence of the sugarcane nitrogen-fixing endophyte Gluconacetobacter diazotrophicus Pal5.</title>
        <authorList>
            <person name="Bertalan M."/>
            <person name="Albano R."/>
            <person name="Padua V."/>
            <person name="Rouws L."/>
            <person name="Rojas C."/>
            <person name="Hemerly A."/>
            <person name="Teixeira K."/>
            <person name="Schwab S."/>
            <person name="Araujo J."/>
            <person name="Oliveira A."/>
            <person name="Franca L."/>
            <person name="Magalhaes V."/>
            <person name="Alqueres S."/>
            <person name="Cardoso A."/>
            <person name="Almeida W."/>
            <person name="Loureiro M.M."/>
            <person name="Nogueira E."/>
            <person name="Cidade D."/>
            <person name="Oliveira D."/>
            <person name="Simao T."/>
            <person name="Macedo J."/>
            <person name="Valadao A."/>
            <person name="Dreschsel M."/>
            <person name="Freitas F."/>
            <person name="Vidal M."/>
            <person name="Guedes H."/>
            <person name="Rodrigues E."/>
            <person name="Meneses C."/>
            <person name="Brioso P."/>
            <person name="Pozzer L."/>
            <person name="Figueiredo D."/>
            <person name="Montano H."/>
            <person name="Junior J."/>
            <person name="Filho G."/>
            <person name="Flores V."/>
            <person name="Ferreira B."/>
            <person name="Branco A."/>
            <person name="Gonzalez P."/>
            <person name="Guillobel H."/>
            <person name="Lemos M."/>
            <person name="Seibel L."/>
            <person name="Macedo J."/>
            <person name="Alves-Ferreira M."/>
            <person name="Sachetto-Martins G."/>
            <person name="Coelho A."/>
            <person name="Santos E."/>
            <person name="Amaral G."/>
            <person name="Neves A."/>
            <person name="Pacheco A.B."/>
            <person name="Carvalho D."/>
            <person name="Lery L."/>
            <person name="Bisch P."/>
            <person name="Rossle S.C."/>
            <person name="Urmenyi T."/>
            <person name="Kruger W.V."/>
            <person name="Martins O."/>
            <person name="Baldani J.I."/>
            <person name="Ferreira P.C."/>
        </authorList>
    </citation>
    <scope>NUCLEOTIDE SEQUENCE [LARGE SCALE GENOMIC DNA]</scope>
    <source>
        <strain evidence="2">ATCC 49037 / DSM 5601 / CCUG 37298 / CIP 103539 / LMG 7603 / PAl5</strain>
        <plasmid evidence="2">pGDIPal5I</plasmid>
    </source>
</reference>
<dbReference type="RefSeq" id="WP_012222225.1">
    <property type="nucleotide sequence ID" value="NC_010124.1"/>
</dbReference>
<dbReference type="OrthoDB" id="9816422at2"/>
<evidence type="ECO:0000313" key="1">
    <source>
        <dbReference type="EMBL" id="CAP57850.1"/>
    </source>
</evidence>
<dbReference type="InterPro" id="IPR027417">
    <property type="entry name" value="P-loop_NTPase"/>
</dbReference>
<accession>A9HT13</accession>
<geneLocation type="plasmid" evidence="1 2">
    <name>pGDIPal5I</name>
</geneLocation>
<protein>
    <submittedName>
        <fullName evidence="1">Type IV secretion</fullName>
    </submittedName>
</protein>
<dbReference type="PANTHER" id="PTHR30121">
    <property type="entry name" value="UNCHARACTERIZED PROTEIN YJGR-RELATED"/>
    <property type="match status" value="1"/>
</dbReference>
<organism evidence="1 2">
    <name type="scientific">Gluconacetobacter diazotrophicus (strain ATCC 49037 / DSM 5601 / CCUG 37298 / CIP 103539 / LMG 7603 / PAl5)</name>
    <dbReference type="NCBI Taxonomy" id="272568"/>
    <lineage>
        <taxon>Bacteria</taxon>
        <taxon>Pseudomonadati</taxon>
        <taxon>Pseudomonadota</taxon>
        <taxon>Alphaproteobacteria</taxon>
        <taxon>Acetobacterales</taxon>
        <taxon>Acetobacteraceae</taxon>
        <taxon>Gluconacetobacter</taxon>
    </lineage>
</organism>
<dbReference type="Gene3D" id="1.10.8.730">
    <property type="match status" value="1"/>
</dbReference>
<dbReference type="Proteomes" id="UP000001176">
    <property type="component" value="Plasmid pGDIPal5I"/>
</dbReference>
<dbReference type="Gene3D" id="3.40.50.300">
    <property type="entry name" value="P-loop containing nucleotide triphosphate hydrolases"/>
    <property type="match status" value="1"/>
</dbReference>
<name>A9HT13_GLUDA</name>